<sequence length="147" mass="16973">MRVHYWFVFIIATTLLWGSGCGSTAEEVQKRNETQSQAPSEADLLFDAVVEEFEARGLETKLSSREYLVNASDFEQVNSELRRRVIARIIVFSRGIALNVTSEYQRLNRSEKPEVWVEATDELTLKRARKDESELGASIQNRFKEKR</sequence>
<reference evidence="1 2" key="1">
    <citation type="submission" date="2019-08" db="EMBL/GenBank/DDBJ databases">
        <authorList>
            <person name="Liang Q."/>
        </authorList>
    </citation>
    <scope>NUCLEOTIDE SEQUENCE [LARGE SCALE GENOMIC DNA]</scope>
    <source>
        <strain evidence="1 2">V1718</strain>
    </source>
</reference>
<dbReference type="RefSeq" id="WP_146958199.1">
    <property type="nucleotide sequence ID" value="NZ_CP042467.1"/>
</dbReference>
<dbReference type="Proteomes" id="UP000321595">
    <property type="component" value="Chromosome"/>
</dbReference>
<gene>
    <name evidence="1" type="ORF">FRD01_04995</name>
</gene>
<proteinExistence type="predicted"/>
<organism evidence="1 2">
    <name type="scientific">Microvenator marinus</name>
    <dbReference type="NCBI Taxonomy" id="2600177"/>
    <lineage>
        <taxon>Bacteria</taxon>
        <taxon>Deltaproteobacteria</taxon>
        <taxon>Bradymonadales</taxon>
        <taxon>Microvenatoraceae</taxon>
        <taxon>Microvenator</taxon>
    </lineage>
</organism>
<name>A0A5B8XN46_9DELT</name>
<dbReference type="KEGG" id="bbae:FRD01_04995"/>
<dbReference type="PROSITE" id="PS51257">
    <property type="entry name" value="PROKAR_LIPOPROTEIN"/>
    <property type="match status" value="1"/>
</dbReference>
<accession>A0A5B8XN46</accession>
<protein>
    <submittedName>
        <fullName evidence="1">Uncharacterized protein</fullName>
    </submittedName>
</protein>
<evidence type="ECO:0000313" key="2">
    <source>
        <dbReference type="Proteomes" id="UP000321595"/>
    </source>
</evidence>
<dbReference type="EMBL" id="CP042467">
    <property type="protein sequence ID" value="QED26611.1"/>
    <property type="molecule type" value="Genomic_DNA"/>
</dbReference>
<evidence type="ECO:0000313" key="1">
    <source>
        <dbReference type="EMBL" id="QED26611.1"/>
    </source>
</evidence>
<dbReference type="AlphaFoldDB" id="A0A5B8XN46"/>
<keyword evidence="2" id="KW-1185">Reference proteome</keyword>